<dbReference type="GO" id="GO:0005886">
    <property type="term" value="C:plasma membrane"/>
    <property type="evidence" value="ECO:0007669"/>
    <property type="project" value="TreeGrafter"/>
</dbReference>
<dbReference type="PANTHER" id="PTHR30199:SF0">
    <property type="entry name" value="INNER MEMBRANE PROTEIN YDCO"/>
    <property type="match status" value="1"/>
</dbReference>
<dbReference type="Pfam" id="PF03594">
    <property type="entry name" value="BenE"/>
    <property type="match status" value="1"/>
</dbReference>
<protein>
    <submittedName>
        <fullName evidence="2">Benzoate membrane transport protein</fullName>
    </submittedName>
</protein>
<keyword evidence="1" id="KW-1133">Transmembrane helix</keyword>
<feature type="transmembrane region" description="Helical" evidence="1">
    <location>
        <begin position="395"/>
        <end position="415"/>
    </location>
</feature>
<dbReference type="GO" id="GO:0042925">
    <property type="term" value="F:benzoate transmembrane transporter activity"/>
    <property type="evidence" value="ECO:0007669"/>
    <property type="project" value="InterPro"/>
</dbReference>
<dbReference type="PANTHER" id="PTHR30199">
    <property type="entry name" value="MFS FAMILY TRANSPORTER, PREDICTED SUBSTRATE BENZOATE"/>
    <property type="match status" value="1"/>
</dbReference>
<reference evidence="2 3" key="1">
    <citation type="submission" date="2016-12" db="EMBL/GenBank/DDBJ databases">
        <authorList>
            <person name="Song W.-J."/>
            <person name="Kurnit D.M."/>
        </authorList>
    </citation>
    <scope>NUCLEOTIDE SEQUENCE [LARGE SCALE GENOMIC DNA]</scope>
    <source>
        <strain evidence="2 3">DSM 43162</strain>
    </source>
</reference>
<accession>A0A1M7SNT8</accession>
<dbReference type="EMBL" id="FRDM01000003">
    <property type="protein sequence ID" value="SHN60089.1"/>
    <property type="molecule type" value="Genomic_DNA"/>
</dbReference>
<dbReference type="RefSeq" id="WP_072914166.1">
    <property type="nucleotide sequence ID" value="NZ_FRDM01000003.1"/>
</dbReference>
<keyword evidence="1" id="KW-0472">Membrane</keyword>
<feature type="transmembrane region" description="Helical" evidence="1">
    <location>
        <begin position="103"/>
        <end position="122"/>
    </location>
</feature>
<feature type="transmembrane region" description="Helical" evidence="1">
    <location>
        <begin position="180"/>
        <end position="199"/>
    </location>
</feature>
<gene>
    <name evidence="2" type="ORF">SAMN05660350_00940</name>
</gene>
<evidence type="ECO:0000313" key="3">
    <source>
        <dbReference type="Proteomes" id="UP000184428"/>
    </source>
</evidence>
<feature type="transmembrane region" description="Helical" evidence="1">
    <location>
        <begin position="42"/>
        <end position="63"/>
    </location>
</feature>
<organism evidence="2 3">
    <name type="scientific">Geodermatophilus obscurus</name>
    <dbReference type="NCBI Taxonomy" id="1861"/>
    <lineage>
        <taxon>Bacteria</taxon>
        <taxon>Bacillati</taxon>
        <taxon>Actinomycetota</taxon>
        <taxon>Actinomycetes</taxon>
        <taxon>Geodermatophilales</taxon>
        <taxon>Geodermatophilaceae</taxon>
        <taxon>Geodermatophilus</taxon>
    </lineage>
</organism>
<proteinExistence type="predicted"/>
<feature type="transmembrane region" description="Helical" evidence="1">
    <location>
        <begin position="370"/>
        <end position="389"/>
    </location>
</feature>
<sequence>MRPQRADENAGTGAAVREHLIERPVRPLPGPRRLLRDAGGVYAANGLIGLIFAATGPVAVILAVGAQGGLSREELASWIFGAFFLNGFLTVAACWLYRQPLAFFWTIPGTVLVGPALTHLSWPQVVGAFFATGLLVLLLGLSGWVRRAMAVVPMPIVMAMVAGIFLRFGTDLVRSLRDDVGIAAPMVLTFLLLSALPGLGRRIPPIIGALIVGAGTVVLSGRFSPAGAGAEWFAAPVLQAPEWSLQAMLELVLPLAITVLVVQNGQGIGVLRSVGHAPPINVVTVACGAWSLLTAAVGAVSTCLTGPTNALLSASGERSRQYTAGIACGLLAMLFGLFAPLFTSAMLATPPAFIATLGGLALLRVLQASFVAAFGARFTLGALVTFVVTVADVTVLNVGAAFWGLLVGLAVSALLERPDFSSAPR</sequence>
<dbReference type="Proteomes" id="UP000184428">
    <property type="component" value="Unassembled WGS sequence"/>
</dbReference>
<feature type="transmembrane region" description="Helical" evidence="1">
    <location>
        <begin position="150"/>
        <end position="168"/>
    </location>
</feature>
<feature type="transmembrane region" description="Helical" evidence="1">
    <location>
        <begin position="243"/>
        <end position="262"/>
    </location>
</feature>
<evidence type="ECO:0000313" key="2">
    <source>
        <dbReference type="EMBL" id="SHN60089.1"/>
    </source>
</evidence>
<feature type="transmembrane region" description="Helical" evidence="1">
    <location>
        <begin position="206"/>
        <end position="223"/>
    </location>
</feature>
<dbReference type="InterPro" id="IPR004711">
    <property type="entry name" value="Benzoate_Transporter"/>
</dbReference>
<keyword evidence="1" id="KW-0812">Transmembrane</keyword>
<feature type="transmembrane region" description="Helical" evidence="1">
    <location>
        <begin position="75"/>
        <end position="96"/>
    </location>
</feature>
<feature type="transmembrane region" description="Helical" evidence="1">
    <location>
        <begin position="128"/>
        <end position="145"/>
    </location>
</feature>
<dbReference type="AlphaFoldDB" id="A0A1M7SNT8"/>
<dbReference type="OrthoDB" id="9813854at2"/>
<feature type="transmembrane region" description="Helical" evidence="1">
    <location>
        <begin position="322"/>
        <end position="339"/>
    </location>
</feature>
<evidence type="ECO:0000256" key="1">
    <source>
        <dbReference type="SAM" id="Phobius"/>
    </source>
</evidence>
<name>A0A1M7SNT8_9ACTN</name>